<keyword evidence="1" id="KW-0175">Coiled coil</keyword>
<protein>
    <recommendedName>
        <fullName evidence="5">Guanine nucleotide-binding protein subunit gamma 3-like</fullName>
    </recommendedName>
</protein>
<keyword evidence="4" id="KW-1185">Reference proteome</keyword>
<accession>A0AAV1AEM8</accession>
<evidence type="ECO:0008006" key="5">
    <source>
        <dbReference type="Google" id="ProtNLM"/>
    </source>
</evidence>
<dbReference type="PANTHER" id="PTHR32378">
    <property type="entry name" value="GUANINE NUCLEOTIDE-BINDING PROTEIN SUBUNIT GAMMA 3"/>
    <property type="match status" value="1"/>
</dbReference>
<evidence type="ECO:0000256" key="2">
    <source>
        <dbReference type="SAM" id="MobiDB-lite"/>
    </source>
</evidence>
<feature type="compositionally biased region" description="Polar residues" evidence="2">
    <location>
        <begin position="1"/>
        <end position="16"/>
    </location>
</feature>
<feature type="coiled-coil region" evidence="1">
    <location>
        <begin position="37"/>
        <end position="64"/>
    </location>
</feature>
<organism evidence="3 4">
    <name type="scientific">Vicia faba</name>
    <name type="common">Broad bean</name>
    <name type="synonym">Faba vulgaris</name>
    <dbReference type="NCBI Taxonomy" id="3906"/>
    <lineage>
        <taxon>Eukaryota</taxon>
        <taxon>Viridiplantae</taxon>
        <taxon>Streptophyta</taxon>
        <taxon>Embryophyta</taxon>
        <taxon>Tracheophyta</taxon>
        <taxon>Spermatophyta</taxon>
        <taxon>Magnoliopsida</taxon>
        <taxon>eudicotyledons</taxon>
        <taxon>Gunneridae</taxon>
        <taxon>Pentapetalae</taxon>
        <taxon>rosids</taxon>
        <taxon>fabids</taxon>
        <taxon>Fabales</taxon>
        <taxon>Fabaceae</taxon>
        <taxon>Papilionoideae</taxon>
        <taxon>50 kb inversion clade</taxon>
        <taxon>NPAAA clade</taxon>
        <taxon>Hologalegina</taxon>
        <taxon>IRL clade</taxon>
        <taxon>Fabeae</taxon>
        <taxon>Vicia</taxon>
    </lineage>
</organism>
<evidence type="ECO:0000313" key="4">
    <source>
        <dbReference type="Proteomes" id="UP001157006"/>
    </source>
</evidence>
<dbReference type="InterPro" id="IPR055305">
    <property type="entry name" value="GG3-like"/>
</dbReference>
<dbReference type="AlphaFoldDB" id="A0AAV1AEM8"/>
<name>A0AAV1AEM8_VICFA</name>
<dbReference type="PANTHER" id="PTHR32378:SF14">
    <property type="match status" value="1"/>
</dbReference>
<reference evidence="3 4" key="1">
    <citation type="submission" date="2023-01" db="EMBL/GenBank/DDBJ databases">
        <authorList>
            <person name="Kreplak J."/>
        </authorList>
    </citation>
    <scope>NUCLEOTIDE SEQUENCE [LARGE SCALE GENOMIC DNA]</scope>
</reference>
<proteinExistence type="predicted"/>
<evidence type="ECO:0000256" key="1">
    <source>
        <dbReference type="SAM" id="Coils"/>
    </source>
</evidence>
<evidence type="ECO:0000313" key="3">
    <source>
        <dbReference type="EMBL" id="CAI8607872.1"/>
    </source>
</evidence>
<feature type="region of interest" description="Disordered" evidence="2">
    <location>
        <begin position="1"/>
        <end position="25"/>
    </location>
</feature>
<dbReference type="EMBL" id="OX451739">
    <property type="protein sequence ID" value="CAI8607872.1"/>
    <property type="molecule type" value="Genomic_DNA"/>
</dbReference>
<sequence>MDGEYNLSSMPLTSKPSLEKQMSPKSPLPGFVDFHGKRKQMVKIQVLEREINLLQEELKSLEGLHSASTCCKELDDFVGSISDPFTLTEKHTISESHYFKKQISLPWICCSCKCYLHKKVAKGCFCSCCSSSNSNCFGSSCLKTSRLSKIVAKF</sequence>
<gene>
    <name evidence="3" type="ORF">VFH_IV058360</name>
</gene>
<dbReference type="Proteomes" id="UP001157006">
    <property type="component" value="Chromosome 4"/>
</dbReference>